<comment type="subcellular location">
    <subcellularLocation>
        <location evidence="1">Cell membrane</location>
    </subcellularLocation>
</comment>
<reference evidence="11" key="2">
    <citation type="submission" date="2025-08" db="UniProtKB">
        <authorList>
            <consortium name="Ensembl"/>
        </authorList>
    </citation>
    <scope>IDENTIFICATION</scope>
</reference>
<dbReference type="OMA" id="HIAVETH"/>
<evidence type="ECO:0000256" key="9">
    <source>
        <dbReference type="SAM" id="Phobius"/>
    </source>
</evidence>
<evidence type="ECO:0000256" key="6">
    <source>
        <dbReference type="ARBA" id="ARBA00023157"/>
    </source>
</evidence>
<dbReference type="FunCoup" id="I3KPW1">
    <property type="interactions" value="35"/>
</dbReference>
<evidence type="ECO:0000259" key="10">
    <source>
        <dbReference type="PROSITE" id="PS50835"/>
    </source>
</evidence>
<reference evidence="11" key="3">
    <citation type="submission" date="2025-09" db="UniProtKB">
        <authorList>
            <consortium name="Ensembl"/>
        </authorList>
    </citation>
    <scope>IDENTIFICATION</scope>
</reference>
<accession>I3KPW1</accession>
<dbReference type="GO" id="GO:0002376">
    <property type="term" value="P:immune system process"/>
    <property type="evidence" value="ECO:0007669"/>
    <property type="project" value="UniProtKB-KW"/>
</dbReference>
<keyword evidence="6" id="KW-1015">Disulfide bond</keyword>
<dbReference type="InterPro" id="IPR013106">
    <property type="entry name" value="Ig_V-set"/>
</dbReference>
<dbReference type="InParanoid" id="I3KPW1"/>
<dbReference type="SUPFAM" id="SSF48726">
    <property type="entry name" value="Immunoglobulin"/>
    <property type="match status" value="1"/>
</dbReference>
<dbReference type="Pfam" id="PF07686">
    <property type="entry name" value="V-set"/>
    <property type="match status" value="1"/>
</dbReference>
<dbReference type="InterPro" id="IPR003599">
    <property type="entry name" value="Ig_sub"/>
</dbReference>
<dbReference type="PANTHER" id="PTHR19433:SF111">
    <property type="entry name" value="T CELL RECEPTOR ALPHA VARIABLE 4"/>
    <property type="match status" value="1"/>
</dbReference>
<dbReference type="CDD" id="cd00099">
    <property type="entry name" value="IgV"/>
    <property type="match status" value="1"/>
</dbReference>
<evidence type="ECO:0000256" key="3">
    <source>
        <dbReference type="ARBA" id="ARBA00022729"/>
    </source>
</evidence>
<keyword evidence="7" id="KW-0325">Glycoprotein</keyword>
<dbReference type="Proteomes" id="UP000005207">
    <property type="component" value="Linkage group LG3"/>
</dbReference>
<dbReference type="InterPro" id="IPR052051">
    <property type="entry name" value="TCR_complex_component"/>
</dbReference>
<keyword evidence="5 9" id="KW-0472">Membrane</keyword>
<feature type="domain" description="Ig-like" evidence="10">
    <location>
        <begin position="65"/>
        <end position="153"/>
    </location>
</feature>
<protein>
    <recommendedName>
        <fullName evidence="10">Ig-like domain-containing protein</fullName>
    </recommendedName>
</protein>
<evidence type="ECO:0000313" key="12">
    <source>
        <dbReference type="Proteomes" id="UP000005207"/>
    </source>
</evidence>
<dbReference type="GO" id="GO:0005886">
    <property type="term" value="C:plasma membrane"/>
    <property type="evidence" value="ECO:0007669"/>
    <property type="project" value="UniProtKB-SubCell"/>
</dbReference>
<dbReference type="PANTHER" id="PTHR19433">
    <property type="entry name" value="T-CELL RECEPTOR ALPHA CHAIN V REGION-RELATED"/>
    <property type="match status" value="1"/>
</dbReference>
<gene>
    <name evidence="11" type="primary">LOC109196225</name>
</gene>
<dbReference type="InterPro" id="IPR007110">
    <property type="entry name" value="Ig-like_dom"/>
</dbReference>
<keyword evidence="4" id="KW-0391">Immunity</keyword>
<evidence type="ECO:0000256" key="1">
    <source>
        <dbReference type="ARBA" id="ARBA00004236"/>
    </source>
</evidence>
<evidence type="ECO:0000256" key="8">
    <source>
        <dbReference type="SAM" id="MobiDB-lite"/>
    </source>
</evidence>
<dbReference type="HOGENOM" id="CLU_100071_0_0_1"/>
<name>I3KPW1_ORENI</name>
<organism evidence="11 12">
    <name type="scientific">Oreochromis niloticus</name>
    <name type="common">Nile tilapia</name>
    <name type="synonym">Tilapia nilotica</name>
    <dbReference type="NCBI Taxonomy" id="8128"/>
    <lineage>
        <taxon>Eukaryota</taxon>
        <taxon>Metazoa</taxon>
        <taxon>Chordata</taxon>
        <taxon>Craniata</taxon>
        <taxon>Vertebrata</taxon>
        <taxon>Euteleostomi</taxon>
        <taxon>Actinopterygii</taxon>
        <taxon>Neopterygii</taxon>
        <taxon>Teleostei</taxon>
        <taxon>Neoteleostei</taxon>
        <taxon>Acanthomorphata</taxon>
        <taxon>Ovalentaria</taxon>
        <taxon>Cichlomorphae</taxon>
        <taxon>Cichliformes</taxon>
        <taxon>Cichlidae</taxon>
        <taxon>African cichlids</taxon>
        <taxon>Pseudocrenilabrinae</taxon>
        <taxon>Oreochromini</taxon>
        <taxon>Oreochromis</taxon>
    </lineage>
</organism>
<feature type="transmembrane region" description="Helical" evidence="9">
    <location>
        <begin position="191"/>
        <end position="214"/>
    </location>
</feature>
<evidence type="ECO:0000256" key="7">
    <source>
        <dbReference type="ARBA" id="ARBA00023180"/>
    </source>
</evidence>
<evidence type="ECO:0000256" key="4">
    <source>
        <dbReference type="ARBA" id="ARBA00022859"/>
    </source>
</evidence>
<dbReference type="Ensembl" id="ENSONIT00000023176.2">
    <property type="protein sequence ID" value="ENSONIP00000023156.2"/>
    <property type="gene ID" value="ENSONIG00000038405.1"/>
</dbReference>
<dbReference type="SMART" id="SM00409">
    <property type="entry name" value="IG"/>
    <property type="match status" value="1"/>
</dbReference>
<sequence length="271" mass="30514">MHCIAFVVHWQDDKLNHPAPLNPFIKAVWFTNCLSSDRIKHTMRNFVLITALIFCSLRWTFVSGSEVHTVEVQPGEEVTLQCSNISTSPTHTEWFRVVNMTKTSCISSMFASHGQASFCNGFQNGKFNMSSNVTSVFLKITEVSLSDAGLYFCGFYVDVHIIISNAVELRFEGGETNDEDFKAEKKPERCIHLMSIVLGGLTVLLTMVVIVLVLKVRNLQTATEPKSKEHKNMNSDDLNYAALSFQTKAKRSRRPATQREPEPNVVYAATR</sequence>
<proteinExistence type="predicted"/>
<dbReference type="GO" id="GO:0009617">
    <property type="term" value="P:response to bacterium"/>
    <property type="evidence" value="ECO:0007669"/>
    <property type="project" value="TreeGrafter"/>
</dbReference>
<keyword evidence="12" id="KW-1185">Reference proteome</keyword>
<reference evidence="12" key="1">
    <citation type="submission" date="2012-01" db="EMBL/GenBank/DDBJ databases">
        <title>The Genome Sequence of Oreochromis niloticus (Nile Tilapia).</title>
        <authorList>
            <consortium name="Broad Institute Genome Assembly Team"/>
            <consortium name="Broad Institute Sequencing Platform"/>
            <person name="Di Palma F."/>
            <person name="Johnson J."/>
            <person name="Lander E.S."/>
            <person name="Lindblad-Toh K."/>
        </authorList>
    </citation>
    <scope>NUCLEOTIDE SEQUENCE [LARGE SCALE GENOMIC DNA]</scope>
</reference>
<keyword evidence="9" id="KW-0812">Transmembrane</keyword>
<evidence type="ECO:0000256" key="2">
    <source>
        <dbReference type="ARBA" id="ARBA00022475"/>
    </source>
</evidence>
<dbReference type="Gene3D" id="2.60.40.10">
    <property type="entry name" value="Immunoglobulins"/>
    <property type="match status" value="1"/>
</dbReference>
<dbReference type="InterPro" id="IPR036179">
    <property type="entry name" value="Ig-like_dom_sf"/>
</dbReference>
<dbReference type="GeneTree" id="ENSGT00940000172678"/>
<dbReference type="AlphaFoldDB" id="I3KPW1"/>
<keyword evidence="9" id="KW-1133">Transmembrane helix</keyword>
<dbReference type="InterPro" id="IPR013783">
    <property type="entry name" value="Ig-like_fold"/>
</dbReference>
<evidence type="ECO:0000256" key="5">
    <source>
        <dbReference type="ARBA" id="ARBA00023136"/>
    </source>
</evidence>
<feature type="region of interest" description="Disordered" evidence="8">
    <location>
        <begin position="247"/>
        <end position="271"/>
    </location>
</feature>
<keyword evidence="3" id="KW-0732">Signal</keyword>
<dbReference type="PROSITE" id="PS50835">
    <property type="entry name" value="IG_LIKE"/>
    <property type="match status" value="1"/>
</dbReference>
<keyword evidence="2" id="KW-1003">Cell membrane</keyword>
<evidence type="ECO:0000313" key="11">
    <source>
        <dbReference type="Ensembl" id="ENSONIP00000023156.2"/>
    </source>
</evidence>